<keyword evidence="2" id="KW-1185">Reference proteome</keyword>
<name>A0A2N7U050_9GAMM</name>
<protein>
    <submittedName>
        <fullName evidence="1">Esterase</fullName>
    </submittedName>
</protein>
<dbReference type="RefSeq" id="WP_102654364.1">
    <property type="nucleotide sequence ID" value="NZ_PNRF01000032.1"/>
</dbReference>
<dbReference type="OrthoDB" id="9814831at2"/>
<dbReference type="Gene3D" id="3.40.50.1820">
    <property type="entry name" value="alpha/beta hydrolase"/>
    <property type="match status" value="1"/>
</dbReference>
<gene>
    <name evidence="1" type="ORF">C1H69_15930</name>
</gene>
<reference evidence="1 2" key="1">
    <citation type="submission" date="2018-01" db="EMBL/GenBank/DDBJ databases">
        <title>Halomonas endophytica sp. nov., isolated from storage liquid in the stems of Populus euphratica.</title>
        <authorList>
            <person name="Chen C."/>
        </authorList>
    </citation>
    <scope>NUCLEOTIDE SEQUENCE [LARGE SCALE GENOMIC DNA]</scope>
    <source>
        <strain evidence="1 2">MC28</strain>
    </source>
</reference>
<dbReference type="Proteomes" id="UP000235803">
    <property type="component" value="Unassembled WGS sequence"/>
</dbReference>
<evidence type="ECO:0000313" key="2">
    <source>
        <dbReference type="Proteomes" id="UP000235803"/>
    </source>
</evidence>
<accession>A0A2N7U050</accession>
<dbReference type="SUPFAM" id="SSF53474">
    <property type="entry name" value="alpha/beta-Hydrolases"/>
    <property type="match status" value="1"/>
</dbReference>
<organism evidence="1 2">
    <name type="scientific">Billgrantia endophytica</name>
    <dbReference type="NCBI Taxonomy" id="2033802"/>
    <lineage>
        <taxon>Bacteria</taxon>
        <taxon>Pseudomonadati</taxon>
        <taxon>Pseudomonadota</taxon>
        <taxon>Gammaproteobacteria</taxon>
        <taxon>Oceanospirillales</taxon>
        <taxon>Halomonadaceae</taxon>
        <taxon>Billgrantia</taxon>
    </lineage>
</organism>
<dbReference type="EMBL" id="PNRF01000032">
    <property type="protein sequence ID" value="PMR73815.1"/>
    <property type="molecule type" value="Genomic_DNA"/>
</dbReference>
<dbReference type="PANTHER" id="PTHR35602:SF3">
    <property type="entry name" value="ESTERASE YQIA"/>
    <property type="match status" value="1"/>
</dbReference>
<dbReference type="AlphaFoldDB" id="A0A2N7U050"/>
<sequence length="214" mass="22439">MLSAPGPWPGTSGVLYLHGFNSGYGSPKAALMRSACAALGLRCETPQLPHRPAAAYRLAESLLEGLGPKPLLAGSSLGGFLATCLAERHDLPAAVINPAVRPVRLVTGWVGEVFVNAHTGERFAIEPGHVEELSHLTPVAVSPGRYLLLLGTADESLDPTDAFDLYRGARTILHPGGDHAFGMLAEYLPAILAHGGHGLAPGRITDQDLDMDDA</sequence>
<dbReference type="Pfam" id="PF05728">
    <property type="entry name" value="UPF0227"/>
    <property type="match status" value="1"/>
</dbReference>
<proteinExistence type="predicted"/>
<comment type="caution">
    <text evidence="1">The sequence shown here is derived from an EMBL/GenBank/DDBJ whole genome shotgun (WGS) entry which is preliminary data.</text>
</comment>
<dbReference type="PANTHER" id="PTHR35602">
    <property type="entry name" value="ESTERASE YQIA-RELATED"/>
    <property type="match status" value="1"/>
</dbReference>
<evidence type="ECO:0000313" key="1">
    <source>
        <dbReference type="EMBL" id="PMR73815.1"/>
    </source>
</evidence>
<dbReference type="InterPro" id="IPR008886">
    <property type="entry name" value="UPF0227/Esterase_YqiA"/>
</dbReference>
<dbReference type="InterPro" id="IPR029058">
    <property type="entry name" value="AB_hydrolase_fold"/>
</dbReference>